<protein>
    <submittedName>
        <fullName evidence="2">DUF2243 domain-containing protein</fullName>
    </submittedName>
</protein>
<reference evidence="2 3" key="1">
    <citation type="submission" date="2018-03" db="EMBL/GenBank/DDBJ databases">
        <title>The draft genome of Sphingosinicella sp. GL-C-18.</title>
        <authorList>
            <person name="Liu L."/>
            <person name="Li L."/>
            <person name="Liang L."/>
            <person name="Zhang X."/>
            <person name="Wang T."/>
        </authorList>
    </citation>
    <scope>NUCLEOTIDE SEQUENCE [LARGE SCALE GENOMIC DNA]</scope>
    <source>
        <strain evidence="2 3">GL-C-18</strain>
    </source>
</reference>
<feature type="transmembrane region" description="Helical" evidence="1">
    <location>
        <begin position="152"/>
        <end position="174"/>
    </location>
</feature>
<dbReference type="InterPro" id="IPR018719">
    <property type="entry name" value="DUF2243_membrane"/>
</dbReference>
<name>A0A2P7QHA7_9SPHN</name>
<gene>
    <name evidence="2" type="ORF">C7I55_22805</name>
</gene>
<proteinExistence type="predicted"/>
<keyword evidence="1" id="KW-0812">Transmembrane</keyword>
<organism evidence="2 3">
    <name type="scientific">Allosphingosinicella deserti</name>
    <dbReference type="NCBI Taxonomy" id="2116704"/>
    <lineage>
        <taxon>Bacteria</taxon>
        <taxon>Pseudomonadati</taxon>
        <taxon>Pseudomonadota</taxon>
        <taxon>Alphaproteobacteria</taxon>
        <taxon>Sphingomonadales</taxon>
        <taxon>Sphingomonadaceae</taxon>
        <taxon>Allosphingosinicella</taxon>
    </lineage>
</organism>
<dbReference type="OrthoDB" id="5190099at2"/>
<evidence type="ECO:0000313" key="2">
    <source>
        <dbReference type="EMBL" id="PSJ37349.1"/>
    </source>
</evidence>
<evidence type="ECO:0000313" key="3">
    <source>
        <dbReference type="Proteomes" id="UP000241167"/>
    </source>
</evidence>
<dbReference type="Proteomes" id="UP000241167">
    <property type="component" value="Unassembled WGS sequence"/>
</dbReference>
<keyword evidence="1" id="KW-1133">Transmembrane helix</keyword>
<dbReference type="EMBL" id="PXYI01000009">
    <property type="protein sequence ID" value="PSJ37349.1"/>
    <property type="molecule type" value="Genomic_DNA"/>
</dbReference>
<feature type="transmembrane region" description="Helical" evidence="1">
    <location>
        <begin position="79"/>
        <end position="102"/>
    </location>
</feature>
<feature type="transmembrane region" description="Helical" evidence="1">
    <location>
        <begin position="49"/>
        <end position="67"/>
    </location>
</feature>
<sequence length="253" mass="26740">MVATAVIGVGLGGFFDGILLHQVLQWHHLLSLVPGEAFRDLGTQILADGLFHVLMYIVTAVGLWMLWRRRHAFASAVDWRLVAGGGLLGFGIWNLVDVGFFHWILGIHRIRVDVPDPMLYDVGWLAAFGLVPLVVAWLLRRRAEPDGGNGRGTGGAGAAATLALLAIVAAPIAALPQPNSKSALVLFAPGTTAATALNAAQQSGTRILWAQPDGRMMAVAVERPGVEARLYRAGALFVTRSPALAGCAASLTS</sequence>
<dbReference type="AlphaFoldDB" id="A0A2P7QHA7"/>
<keyword evidence="3" id="KW-1185">Reference proteome</keyword>
<keyword evidence="1" id="KW-0472">Membrane</keyword>
<feature type="transmembrane region" description="Helical" evidence="1">
    <location>
        <begin position="122"/>
        <end position="140"/>
    </location>
</feature>
<dbReference type="Pfam" id="PF10002">
    <property type="entry name" value="DUF2243"/>
    <property type="match status" value="1"/>
</dbReference>
<accession>A0A2P7QHA7</accession>
<evidence type="ECO:0000256" key="1">
    <source>
        <dbReference type="SAM" id="Phobius"/>
    </source>
</evidence>
<comment type="caution">
    <text evidence="2">The sequence shown here is derived from an EMBL/GenBank/DDBJ whole genome shotgun (WGS) entry which is preliminary data.</text>
</comment>